<dbReference type="InterPro" id="IPR045255">
    <property type="entry name" value="RanBP1-like"/>
</dbReference>
<dbReference type="GO" id="GO:0005096">
    <property type="term" value="F:GTPase activator activity"/>
    <property type="evidence" value="ECO:0007669"/>
    <property type="project" value="TreeGrafter"/>
</dbReference>
<dbReference type="Gene3D" id="2.30.29.30">
    <property type="entry name" value="Pleckstrin-homology domain (PH domain)/Phosphotyrosine-binding domain (PTB)"/>
    <property type="match status" value="1"/>
</dbReference>
<evidence type="ECO:0000313" key="3">
    <source>
        <dbReference type="Proteomes" id="UP000250266"/>
    </source>
</evidence>
<evidence type="ECO:0000259" key="1">
    <source>
        <dbReference type="PROSITE" id="PS50196"/>
    </source>
</evidence>
<dbReference type="PANTHER" id="PTHR23138">
    <property type="entry name" value="RAN BINDING PROTEIN"/>
    <property type="match status" value="1"/>
</dbReference>
<dbReference type="SUPFAM" id="SSF50729">
    <property type="entry name" value="PH domain-like"/>
    <property type="match status" value="1"/>
</dbReference>
<gene>
    <name evidence="2" type="ORF">K432DRAFT_320299</name>
</gene>
<dbReference type="Proteomes" id="UP000250266">
    <property type="component" value="Unassembled WGS sequence"/>
</dbReference>
<dbReference type="GO" id="GO:0005737">
    <property type="term" value="C:cytoplasm"/>
    <property type="evidence" value="ECO:0007669"/>
    <property type="project" value="TreeGrafter"/>
</dbReference>
<organism evidence="2 3">
    <name type="scientific">Lepidopterella palustris CBS 459.81</name>
    <dbReference type="NCBI Taxonomy" id="1314670"/>
    <lineage>
        <taxon>Eukaryota</taxon>
        <taxon>Fungi</taxon>
        <taxon>Dikarya</taxon>
        <taxon>Ascomycota</taxon>
        <taxon>Pezizomycotina</taxon>
        <taxon>Dothideomycetes</taxon>
        <taxon>Pleosporomycetidae</taxon>
        <taxon>Mytilinidiales</taxon>
        <taxon>Argynnaceae</taxon>
        <taxon>Lepidopterella</taxon>
    </lineage>
</organism>
<name>A0A8E2EI60_9PEZI</name>
<dbReference type="PROSITE" id="PS50196">
    <property type="entry name" value="RANBD1"/>
    <property type="match status" value="1"/>
</dbReference>
<dbReference type="Pfam" id="PF00638">
    <property type="entry name" value="Ran_BP1"/>
    <property type="match status" value="1"/>
</dbReference>
<dbReference type="InterPro" id="IPR011993">
    <property type="entry name" value="PH-like_dom_sf"/>
</dbReference>
<reference evidence="2 3" key="1">
    <citation type="journal article" date="2016" name="Nat. Commun.">
        <title>Ectomycorrhizal ecology is imprinted in the genome of the dominant symbiotic fungus Cenococcum geophilum.</title>
        <authorList>
            <consortium name="DOE Joint Genome Institute"/>
            <person name="Peter M."/>
            <person name="Kohler A."/>
            <person name="Ohm R.A."/>
            <person name="Kuo A."/>
            <person name="Krutzmann J."/>
            <person name="Morin E."/>
            <person name="Arend M."/>
            <person name="Barry K.W."/>
            <person name="Binder M."/>
            <person name="Choi C."/>
            <person name="Clum A."/>
            <person name="Copeland A."/>
            <person name="Grisel N."/>
            <person name="Haridas S."/>
            <person name="Kipfer T."/>
            <person name="LaButti K."/>
            <person name="Lindquist E."/>
            <person name="Lipzen A."/>
            <person name="Maire R."/>
            <person name="Meier B."/>
            <person name="Mihaltcheva S."/>
            <person name="Molinier V."/>
            <person name="Murat C."/>
            <person name="Poggeler S."/>
            <person name="Quandt C.A."/>
            <person name="Sperisen C."/>
            <person name="Tritt A."/>
            <person name="Tisserant E."/>
            <person name="Crous P.W."/>
            <person name="Henrissat B."/>
            <person name="Nehls U."/>
            <person name="Egli S."/>
            <person name="Spatafora J.W."/>
            <person name="Grigoriev I.V."/>
            <person name="Martin F.M."/>
        </authorList>
    </citation>
    <scope>NUCLEOTIDE SEQUENCE [LARGE SCALE GENOMIC DNA]</scope>
    <source>
        <strain evidence="2 3">CBS 459.81</strain>
    </source>
</reference>
<dbReference type="PANTHER" id="PTHR23138:SF87">
    <property type="entry name" value="E3 SUMO-PROTEIN LIGASE RANBP2"/>
    <property type="match status" value="1"/>
</dbReference>
<protein>
    <recommendedName>
        <fullName evidence="1">RanBD1 domain-containing protein</fullName>
    </recommendedName>
</protein>
<dbReference type="InterPro" id="IPR000156">
    <property type="entry name" value="Ran_bind_dom"/>
</dbReference>
<evidence type="ECO:0000313" key="2">
    <source>
        <dbReference type="EMBL" id="OCK84447.1"/>
    </source>
</evidence>
<sequence length="145" mass="16476">MIHQSTGPAREGLEEIIFNMRAKLFIFVRDSYEWTPHCVGDVMLLKHKKNRKTSLVMRDEKTFKVCASHYIFPHMDLSPSAGSDQGWVWDVEADISNGDPQAVTLAIHFEDSDKANAFKDAFTNAQQDNAPLFPYLTSQGLPCWL</sequence>
<accession>A0A8E2EI60</accession>
<keyword evidence="3" id="KW-1185">Reference proteome</keyword>
<feature type="domain" description="RanBD1" evidence="1">
    <location>
        <begin position="11"/>
        <end position="131"/>
    </location>
</feature>
<dbReference type="SMART" id="SM00160">
    <property type="entry name" value="RanBD"/>
    <property type="match status" value="1"/>
</dbReference>
<dbReference type="EMBL" id="KV744837">
    <property type="protein sequence ID" value="OCK84447.1"/>
    <property type="molecule type" value="Genomic_DNA"/>
</dbReference>
<proteinExistence type="predicted"/>
<dbReference type="AlphaFoldDB" id="A0A8E2EI60"/>
<dbReference type="OrthoDB" id="2357150at2759"/>
<dbReference type="GO" id="GO:0005643">
    <property type="term" value="C:nuclear pore"/>
    <property type="evidence" value="ECO:0007669"/>
    <property type="project" value="TreeGrafter"/>
</dbReference>